<gene>
    <name evidence="2" type="ORF">BD410DRAFT_302710</name>
</gene>
<dbReference type="Proteomes" id="UP000294933">
    <property type="component" value="Unassembled WGS sequence"/>
</dbReference>
<dbReference type="EMBL" id="ML170181">
    <property type="protein sequence ID" value="TDL21367.1"/>
    <property type="molecule type" value="Genomic_DNA"/>
</dbReference>
<protein>
    <submittedName>
        <fullName evidence="2">Uncharacterized protein</fullName>
    </submittedName>
</protein>
<sequence>MISSRTLRVWKLWTRPALPRMFSTVQAWVLIVVVSLPWSLLIHQVTYSRGNILPLISPIAAESKEDIDFATAEVISPPETDIRAAHPVVYLRGLSIPSFFLIMNRSSLPPPFLQGHYDILPRIYKCLMLHFLRCQ</sequence>
<keyword evidence="1" id="KW-1133">Transmembrane helix</keyword>
<evidence type="ECO:0000256" key="1">
    <source>
        <dbReference type="SAM" id="Phobius"/>
    </source>
</evidence>
<feature type="transmembrane region" description="Helical" evidence="1">
    <location>
        <begin position="21"/>
        <end position="41"/>
    </location>
</feature>
<proteinExistence type="predicted"/>
<organism evidence="2 3">
    <name type="scientific">Rickenella mellea</name>
    <dbReference type="NCBI Taxonomy" id="50990"/>
    <lineage>
        <taxon>Eukaryota</taxon>
        <taxon>Fungi</taxon>
        <taxon>Dikarya</taxon>
        <taxon>Basidiomycota</taxon>
        <taxon>Agaricomycotina</taxon>
        <taxon>Agaricomycetes</taxon>
        <taxon>Hymenochaetales</taxon>
        <taxon>Rickenellaceae</taxon>
        <taxon>Rickenella</taxon>
    </lineage>
</organism>
<dbReference type="VEuPathDB" id="FungiDB:BD410DRAFT_302710"/>
<keyword evidence="1" id="KW-0472">Membrane</keyword>
<keyword evidence="3" id="KW-1185">Reference proteome</keyword>
<evidence type="ECO:0000313" key="2">
    <source>
        <dbReference type="EMBL" id="TDL21367.1"/>
    </source>
</evidence>
<reference evidence="2 3" key="1">
    <citation type="submission" date="2018-06" db="EMBL/GenBank/DDBJ databases">
        <title>A transcriptomic atlas of mushroom development highlights an independent origin of complex multicellularity.</title>
        <authorList>
            <consortium name="DOE Joint Genome Institute"/>
            <person name="Krizsan K."/>
            <person name="Almasi E."/>
            <person name="Merenyi Z."/>
            <person name="Sahu N."/>
            <person name="Viragh M."/>
            <person name="Koszo T."/>
            <person name="Mondo S."/>
            <person name="Kiss B."/>
            <person name="Balint B."/>
            <person name="Kues U."/>
            <person name="Barry K."/>
            <person name="Hegedus J.C."/>
            <person name="Henrissat B."/>
            <person name="Johnson J."/>
            <person name="Lipzen A."/>
            <person name="Ohm R."/>
            <person name="Nagy I."/>
            <person name="Pangilinan J."/>
            <person name="Yan J."/>
            <person name="Xiong Y."/>
            <person name="Grigoriev I.V."/>
            <person name="Hibbett D.S."/>
            <person name="Nagy L.G."/>
        </authorList>
    </citation>
    <scope>NUCLEOTIDE SEQUENCE [LARGE SCALE GENOMIC DNA]</scope>
    <source>
        <strain evidence="2 3">SZMC22713</strain>
    </source>
</reference>
<name>A0A4Y7Q145_9AGAM</name>
<dbReference type="AlphaFoldDB" id="A0A4Y7Q145"/>
<accession>A0A4Y7Q145</accession>
<keyword evidence="1" id="KW-0812">Transmembrane</keyword>
<evidence type="ECO:0000313" key="3">
    <source>
        <dbReference type="Proteomes" id="UP000294933"/>
    </source>
</evidence>